<dbReference type="EMBL" id="FO117582">
    <property type="protein sequence ID" value="CCF99536.1"/>
    <property type="molecule type" value="Genomic_DNA"/>
</dbReference>
<evidence type="ECO:0000256" key="1">
    <source>
        <dbReference type="ARBA" id="ARBA00004141"/>
    </source>
</evidence>
<feature type="transmembrane region" description="Helical" evidence="6">
    <location>
        <begin position="93"/>
        <end position="115"/>
    </location>
</feature>
<dbReference type="Pfam" id="PF04241">
    <property type="entry name" value="DUF423"/>
    <property type="match status" value="1"/>
</dbReference>
<feature type="transmembrane region" description="Helical" evidence="6">
    <location>
        <begin position="61"/>
        <end position="81"/>
    </location>
</feature>
<keyword evidence="3 6" id="KW-0812">Transmembrane</keyword>
<dbReference type="PANTHER" id="PTHR43461">
    <property type="entry name" value="TRANSMEMBRANE PROTEIN 256"/>
    <property type="match status" value="1"/>
</dbReference>
<evidence type="ECO:0000256" key="5">
    <source>
        <dbReference type="ARBA" id="ARBA00023136"/>
    </source>
</evidence>
<comment type="subcellular location">
    <subcellularLocation>
        <location evidence="1">Membrane</location>
        <topology evidence="1">Multi-pass membrane protein</topology>
    </subcellularLocation>
</comment>
<reference evidence="7" key="2">
    <citation type="submission" date="2012-02" db="EMBL/GenBank/DDBJ databases">
        <authorList>
            <person name="Genoscope - CEA"/>
        </authorList>
    </citation>
    <scope>NUCLEOTIDE SEQUENCE</scope>
</reference>
<keyword evidence="4 6" id="KW-1133">Transmembrane helix</keyword>
<evidence type="ECO:0000313" key="7">
    <source>
        <dbReference type="EMBL" id="CCF99536.1"/>
    </source>
</evidence>
<dbReference type="AlphaFoldDB" id="H6RES5"/>
<dbReference type="InterPro" id="IPR006696">
    <property type="entry name" value="DUF423"/>
</dbReference>
<name>H6RES5_9BACT</name>
<dbReference type="GO" id="GO:0016020">
    <property type="term" value="C:membrane"/>
    <property type="evidence" value="ECO:0007669"/>
    <property type="project" value="UniProtKB-SubCell"/>
</dbReference>
<evidence type="ECO:0000256" key="4">
    <source>
        <dbReference type="ARBA" id="ARBA00022989"/>
    </source>
</evidence>
<feature type="transmembrane region" description="Helical" evidence="6">
    <location>
        <begin position="31"/>
        <end position="49"/>
    </location>
</feature>
<evidence type="ECO:0000256" key="6">
    <source>
        <dbReference type="SAM" id="Phobius"/>
    </source>
</evidence>
<keyword evidence="5 6" id="KW-0472">Membrane</keyword>
<sequence>MLAIGVAFGALGAHALKDVLEQEQIDWWNKGVFYQLIHALGIFSISVLLSSKPELKFKWSLRLMFTGILLFSGSLYVLALNKGILGEITALKYAMVPVTPIGGGCLIISWILLFFNAE</sequence>
<evidence type="ECO:0000256" key="2">
    <source>
        <dbReference type="ARBA" id="ARBA00009694"/>
    </source>
</evidence>
<gene>
    <name evidence="7" type="ORF">VIS_S18BKA20015</name>
</gene>
<proteinExistence type="inferred from homology"/>
<reference evidence="7" key="1">
    <citation type="journal article" date="2012" name="Environ. Microbiol.">
        <title>Genomic content of uncultured Bacteroidetes from contrasting oceanic provinces in the North Atlantic Ocean.</title>
        <authorList>
            <person name="Gomez-Pereira P.R."/>
            <person name="Schuler M."/>
            <person name="Fuchs B.M."/>
            <person name="Bennke C."/>
            <person name="Teeling H."/>
            <person name="Waldmann J."/>
            <person name="Richter M."/>
            <person name="Barbe V."/>
            <person name="Bataille E."/>
            <person name="Glockner F.O."/>
            <person name="Amann R."/>
        </authorList>
    </citation>
    <scope>NUCLEOTIDE SEQUENCE</scope>
</reference>
<accession>H6RES5</accession>
<protein>
    <submittedName>
        <fullName evidence="7">Membrane protein containing DUF423</fullName>
    </submittedName>
</protein>
<dbReference type="PANTHER" id="PTHR43461:SF1">
    <property type="entry name" value="TRANSMEMBRANE PROTEIN 256"/>
    <property type="match status" value="1"/>
</dbReference>
<evidence type="ECO:0000256" key="3">
    <source>
        <dbReference type="ARBA" id="ARBA00022692"/>
    </source>
</evidence>
<organism evidence="7">
    <name type="scientific">uncultured Flavobacteriia bacterium</name>
    <dbReference type="NCBI Taxonomy" id="212695"/>
    <lineage>
        <taxon>Bacteria</taxon>
        <taxon>Pseudomonadati</taxon>
        <taxon>Bacteroidota</taxon>
        <taxon>Flavobacteriia</taxon>
        <taxon>environmental samples</taxon>
    </lineage>
</organism>
<comment type="similarity">
    <text evidence="2">Belongs to the UPF0382 family.</text>
</comment>